<keyword evidence="8 9" id="KW-0472">Membrane</keyword>
<evidence type="ECO:0000256" key="9">
    <source>
        <dbReference type="SAM" id="Phobius"/>
    </source>
</evidence>
<dbReference type="InterPro" id="IPR024961">
    <property type="entry name" value="T2SS_GspC_N"/>
</dbReference>
<evidence type="ECO:0000256" key="6">
    <source>
        <dbReference type="ARBA" id="ARBA00022927"/>
    </source>
</evidence>
<evidence type="ECO:0000259" key="10">
    <source>
        <dbReference type="Pfam" id="PF11356"/>
    </source>
</evidence>
<evidence type="ECO:0000256" key="4">
    <source>
        <dbReference type="ARBA" id="ARBA00022519"/>
    </source>
</evidence>
<evidence type="ECO:0000256" key="5">
    <source>
        <dbReference type="ARBA" id="ARBA00022692"/>
    </source>
</evidence>
<dbReference type="Proteomes" id="UP000005744">
    <property type="component" value="Unassembled WGS sequence"/>
</dbReference>
<proteinExistence type="predicted"/>
<keyword evidence="6" id="KW-0653">Protein transport</keyword>
<dbReference type="GO" id="GO:0005886">
    <property type="term" value="C:plasma membrane"/>
    <property type="evidence" value="ECO:0007669"/>
    <property type="project" value="UniProtKB-SubCell"/>
</dbReference>
<keyword evidence="3" id="KW-1003">Cell membrane</keyword>
<gene>
    <name evidence="11" type="ORF">BegalDRAFT_1048</name>
</gene>
<dbReference type="RefSeq" id="WP_002684378.1">
    <property type="nucleotide sequence ID" value="NZ_JH600070.1"/>
</dbReference>
<sequence length="160" mass="17843">MKLIPTTNQQVAIWLLLLAGVSFALCFISITAPTPKLGIAEKNEPENTWKMPTMNTADEQIAFDKLNKLQPWGKETDEKATSSNKTGTVVNSNSLRLLGIMTTGKTRYALMADASQKVSRYRVNDKLPDESLIIDIEENTVTLKQVDTEEILKLYAPKMP</sequence>
<evidence type="ECO:0000256" key="2">
    <source>
        <dbReference type="ARBA" id="ARBA00022448"/>
    </source>
</evidence>
<evidence type="ECO:0000256" key="1">
    <source>
        <dbReference type="ARBA" id="ARBA00004533"/>
    </source>
</evidence>
<comment type="subcellular location">
    <subcellularLocation>
        <location evidence="1">Cell inner membrane</location>
    </subcellularLocation>
</comment>
<evidence type="ECO:0000313" key="11">
    <source>
        <dbReference type="EMBL" id="EIJ41951.1"/>
    </source>
</evidence>
<keyword evidence="12" id="KW-1185">Reference proteome</keyword>
<reference evidence="11 12" key="1">
    <citation type="submission" date="2011-11" db="EMBL/GenBank/DDBJ databases">
        <title>Improved High-Quality Draft sequence of Beggiatoa alba B18lD.</title>
        <authorList>
            <consortium name="US DOE Joint Genome Institute"/>
            <person name="Lucas S."/>
            <person name="Han J."/>
            <person name="Lapidus A."/>
            <person name="Cheng J.-F."/>
            <person name="Goodwin L."/>
            <person name="Pitluck S."/>
            <person name="Peters L."/>
            <person name="Mikhailova N."/>
            <person name="Held B."/>
            <person name="Detter J.C."/>
            <person name="Han C."/>
            <person name="Tapia R."/>
            <person name="Land M."/>
            <person name="Hauser L."/>
            <person name="Kyrpides N."/>
            <person name="Ivanova N."/>
            <person name="Pagani I."/>
            <person name="Samuel K."/>
            <person name="Teske A."/>
            <person name="Mueller J."/>
            <person name="Woyke T."/>
        </authorList>
    </citation>
    <scope>NUCLEOTIDE SEQUENCE [LARGE SCALE GENOMIC DNA]</scope>
    <source>
        <strain evidence="11 12">B18LD</strain>
    </source>
</reference>
<keyword evidence="5 9" id="KW-0812">Transmembrane</keyword>
<keyword evidence="4" id="KW-0997">Cell inner membrane</keyword>
<dbReference type="STRING" id="395493.BegalDRAFT_1048"/>
<evidence type="ECO:0000256" key="8">
    <source>
        <dbReference type="ARBA" id="ARBA00023136"/>
    </source>
</evidence>
<dbReference type="Gene3D" id="2.30.30.830">
    <property type="match status" value="1"/>
</dbReference>
<keyword evidence="7 9" id="KW-1133">Transmembrane helix</keyword>
<evidence type="ECO:0000256" key="7">
    <source>
        <dbReference type="ARBA" id="ARBA00022989"/>
    </source>
</evidence>
<protein>
    <recommendedName>
        <fullName evidence="10">Type II secretion system protein GspC N-terminal domain-containing protein</fullName>
    </recommendedName>
</protein>
<evidence type="ECO:0000313" key="12">
    <source>
        <dbReference type="Proteomes" id="UP000005744"/>
    </source>
</evidence>
<feature type="transmembrane region" description="Helical" evidence="9">
    <location>
        <begin position="12"/>
        <end position="32"/>
    </location>
</feature>
<name>I3CEA8_9GAMM</name>
<keyword evidence="2" id="KW-0813">Transport</keyword>
<organism evidence="11 12">
    <name type="scientific">Beggiatoa alba B18LD</name>
    <dbReference type="NCBI Taxonomy" id="395493"/>
    <lineage>
        <taxon>Bacteria</taxon>
        <taxon>Pseudomonadati</taxon>
        <taxon>Pseudomonadota</taxon>
        <taxon>Gammaproteobacteria</taxon>
        <taxon>Thiotrichales</taxon>
        <taxon>Thiotrichaceae</taxon>
        <taxon>Beggiatoa</taxon>
    </lineage>
</organism>
<dbReference type="OrthoDB" id="9970530at2"/>
<dbReference type="HOGENOM" id="CLU_1648832_0_0_6"/>
<dbReference type="GO" id="GO:0015031">
    <property type="term" value="P:protein transport"/>
    <property type="evidence" value="ECO:0007669"/>
    <property type="project" value="UniProtKB-KW"/>
</dbReference>
<dbReference type="EMBL" id="JH600070">
    <property type="protein sequence ID" value="EIJ41951.1"/>
    <property type="molecule type" value="Genomic_DNA"/>
</dbReference>
<dbReference type="Pfam" id="PF11356">
    <property type="entry name" value="T2SSC"/>
    <property type="match status" value="1"/>
</dbReference>
<dbReference type="AlphaFoldDB" id="I3CEA8"/>
<feature type="domain" description="Type II secretion system protein GspC N-terminal" evidence="10">
    <location>
        <begin position="15"/>
        <end position="153"/>
    </location>
</feature>
<accession>I3CEA8</accession>
<evidence type="ECO:0000256" key="3">
    <source>
        <dbReference type="ARBA" id="ARBA00022475"/>
    </source>
</evidence>